<reference evidence="3" key="1">
    <citation type="submission" date="2018-05" db="EMBL/GenBank/DDBJ databases">
        <authorList>
            <person name="Lanie J.A."/>
            <person name="Ng W.-L."/>
            <person name="Kazmierczak K.M."/>
            <person name="Andrzejewski T.M."/>
            <person name="Davidsen T.M."/>
            <person name="Wayne K.J."/>
            <person name="Tettelin H."/>
            <person name="Glass J.I."/>
            <person name="Rusch D."/>
            <person name="Podicherti R."/>
            <person name="Tsui H.-C.T."/>
            <person name="Winkler M.E."/>
        </authorList>
    </citation>
    <scope>NUCLEOTIDE SEQUENCE</scope>
</reference>
<accession>A0A381XB54</accession>
<dbReference type="EMBL" id="UINC01014547">
    <property type="protein sequence ID" value="SVA61976.1"/>
    <property type="molecule type" value="Genomic_DNA"/>
</dbReference>
<feature type="transmembrane region" description="Helical" evidence="1">
    <location>
        <begin position="6"/>
        <end position="27"/>
    </location>
</feature>
<dbReference type="InterPro" id="IPR052336">
    <property type="entry name" value="MlaD_Phospholipid_Transporter"/>
</dbReference>
<evidence type="ECO:0000313" key="3">
    <source>
        <dbReference type="EMBL" id="SVA61976.1"/>
    </source>
</evidence>
<dbReference type="PANTHER" id="PTHR33371:SF4">
    <property type="entry name" value="INTERMEMBRANE PHOSPHOLIPID TRANSPORT SYSTEM BINDING PROTEIN MLAD"/>
    <property type="match status" value="1"/>
</dbReference>
<keyword evidence="1" id="KW-1133">Transmembrane helix</keyword>
<protein>
    <recommendedName>
        <fullName evidence="2">Mce/MlaD domain-containing protein</fullName>
    </recommendedName>
</protein>
<gene>
    <name evidence="3" type="ORF">METZ01_LOCUS114830</name>
</gene>
<name>A0A381XB54_9ZZZZ</name>
<dbReference type="AlphaFoldDB" id="A0A381XB54"/>
<dbReference type="PANTHER" id="PTHR33371">
    <property type="entry name" value="INTERMEMBRANE PHOSPHOLIPID TRANSPORT SYSTEM BINDING PROTEIN MLAD-RELATED"/>
    <property type="match status" value="1"/>
</dbReference>
<proteinExistence type="predicted"/>
<dbReference type="InterPro" id="IPR003399">
    <property type="entry name" value="Mce/MlaD"/>
</dbReference>
<sequence>MKISRLFWIGMIFVLSSIAFIGGLLYLQEISIRKSNYTFNVLFDNIQGLNVGDQVDMLGKKIGKVSHSRIIGQKIAVELSIDNSFSFSIPVDSKIEVKSEGLIGSKFISISPGLNTKEFILPGETVEGLREFDFAEITPGIVPLTQDLSAFARRLKATLGEEEKDNIRLTIHNIESLTAELDTFVYNYRNIISDNDKKNFQDFIKNLSGTVKDLKYGVNKEINKLDGMLDDLKKVTDKSEELSTTITELKKSSESFAISTEKFNKILNKIDNGEGTMGKLVSDSALYENMNNLVNEMRTLVDDIKENPAKYMKAYRKSKK</sequence>
<evidence type="ECO:0000259" key="2">
    <source>
        <dbReference type="Pfam" id="PF02470"/>
    </source>
</evidence>
<organism evidence="3">
    <name type="scientific">marine metagenome</name>
    <dbReference type="NCBI Taxonomy" id="408172"/>
    <lineage>
        <taxon>unclassified sequences</taxon>
        <taxon>metagenomes</taxon>
        <taxon>ecological metagenomes</taxon>
    </lineage>
</organism>
<dbReference type="Pfam" id="PF02470">
    <property type="entry name" value="MlaD"/>
    <property type="match status" value="1"/>
</dbReference>
<feature type="domain" description="Mce/MlaD" evidence="2">
    <location>
        <begin position="36"/>
        <end position="113"/>
    </location>
</feature>
<keyword evidence="1" id="KW-0472">Membrane</keyword>
<dbReference type="Gene3D" id="1.10.287.950">
    <property type="entry name" value="Methyl-accepting chemotaxis protein"/>
    <property type="match status" value="1"/>
</dbReference>
<keyword evidence="1" id="KW-0812">Transmembrane</keyword>
<evidence type="ECO:0000256" key="1">
    <source>
        <dbReference type="SAM" id="Phobius"/>
    </source>
</evidence>